<dbReference type="InterPro" id="IPR022168">
    <property type="entry name" value="GARIL-like_Rab2B-bd"/>
</dbReference>
<dbReference type="STRING" id="56216.A0A1A6G2C8"/>
<comment type="caution">
    <text evidence="7">The sequence shown here is derived from an EMBL/GenBank/DDBJ whole genome shotgun (WGS) entry which is preliminary data.</text>
</comment>
<feature type="domain" description="TASOR PIN" evidence="6">
    <location>
        <begin position="2226"/>
        <end position="2365"/>
    </location>
</feature>
<dbReference type="Pfam" id="PF23314">
    <property type="entry name" value="TASOR_alpha-beta"/>
    <property type="match status" value="1"/>
</dbReference>
<feature type="region of interest" description="Disordered" evidence="2">
    <location>
        <begin position="660"/>
        <end position="679"/>
    </location>
</feature>
<evidence type="ECO:0000259" key="4">
    <source>
        <dbReference type="Pfam" id="PF12509"/>
    </source>
</evidence>
<comment type="similarity">
    <text evidence="1">Belongs to the TASOR family.</text>
</comment>
<accession>A0A1A6G2C8</accession>
<evidence type="ECO:0000256" key="1">
    <source>
        <dbReference type="ARBA" id="ARBA00008058"/>
    </source>
</evidence>
<dbReference type="Pfam" id="PF12480">
    <property type="entry name" value="GARIL_Rab2_bd"/>
    <property type="match status" value="1"/>
</dbReference>
<feature type="non-terminal residue" evidence="7">
    <location>
        <position position="2436"/>
    </location>
</feature>
<protein>
    <recommendedName>
        <fullName evidence="9">DUF3715 domain-containing protein</fullName>
    </recommendedName>
</protein>
<feature type="domain" description="Golgi associated RAB2 interactor protein-like Rab2B-binding" evidence="3">
    <location>
        <begin position="94"/>
        <end position="166"/>
    </location>
</feature>
<reference evidence="7 8" key="1">
    <citation type="submission" date="2016-06" db="EMBL/GenBank/DDBJ databases">
        <title>The Draft Genome Sequence and Annotation of the Desert Woodrat Neotoma lepida.</title>
        <authorList>
            <person name="Campbell M."/>
            <person name="Oakeson K.F."/>
            <person name="Yandell M."/>
            <person name="Halpert J.R."/>
            <person name="Dearing D."/>
        </authorList>
    </citation>
    <scope>NUCLEOTIDE SEQUENCE [LARGE SCALE GENOMIC DNA]</scope>
    <source>
        <strain evidence="7">417</strain>
        <tissue evidence="7">Liver</tissue>
    </source>
</reference>
<dbReference type="OrthoDB" id="5960959at2759"/>
<evidence type="ECO:0000256" key="2">
    <source>
        <dbReference type="SAM" id="MobiDB-lite"/>
    </source>
</evidence>
<dbReference type="InterPro" id="IPR056243">
    <property type="entry name" value="TASOR_ab_dom"/>
</dbReference>
<sequence>MATPSYKSILELNKNALISPWKGQLIIQGCLLCDITLWSTYGTVIPVQLPRELDFKYVMKVSSLKESLPEAAFRRQNYLEQKVCCQDLCFDLYEVELSNKQGENIDKLIEYIKNKQLAIIKCLEDRGFFILLTSSALTPEPDFGDEQMGLHGLHLFHSPQSTGAKDLKVEDGLSLKVIPILPALGYALLEAKKSFPEKGIPPNILVKHSFQDLYKVDKSLSLMAPQDVMKDTACIGKLSHAFDLAPPLEKCPSESLTPLKSYFSDPSGYTLDLSTALDLLAAEHPPFPCISDEICDAGFSLVMTPDPEFLDSEMEIKKETETKKSGKTLRVKKRAVASLTPASNLRVQPKRKASTSAVTLPSKRASLGRPRSKRTAPRADSRSCNPTLKLVKGQFPQKRKRGAEVLTAQFVQKTRLGRRKREASESKDTPVATNAKKAKRPKKQDKSPGRVVSRPNPPVKKSPQKRKVNVTRGRRNPRTKKQPQPEISSNGQKDGINLSTAQEESITVIPEGFPENSIINCDSQALNMLADLALSSAASPIPSCELRNLPCFSELPQNSVLLPKENSLHGTSDHEYHRGVKSQKGILLPKPSSDEKINSESDLTVSQEENFVCCAQPLAIAQPEPPEEARESSDASQNSVAVEHSYALLLAEQSKKHLHQRKLPSPAFTKNGAKGPEAGTPVGKVMPFRHLQNTSPLQKLSEDSLTKRRSLFISSSLKDFFCSHTVLSCDGSLKITFKCEGEYAFSLDSRYTSNPLEKTVVRALHGPWNTDLPENMEDVKLLLHMWVALFYSKQNKDMGSPRKVVEHRNPAKYVCINRSVESFDQSDTEEFSSVERYSVDPLLETKEACEGHATNTTFPGPNCVLPFINPPTTRDLELCVQNEQKEMFTGECHLDTSGSQNCIYSCNNEVAGNKATQELSDMPETSNVVLPGVASAQSNGSCIPSEDKTFQSTKMVSCNDSVTQATLTTAYDGASNESMMCQKSVFSTHENKVDIFHPSLLIKAGAVEDVIQHGSPSNNKCPPLVERTDDNVEYMMINLEPVTLAFEKTAYVPIHKELNRADKPIGFNTELVKQVSPALNIQYPVSTLEKAQTQCPRDIPSLAISEYKESKCLSASSLKKETPPESLCPLQKEIPPLTSSADEGLITEALSLVKSSSHSLASGKRKSPQDAFVQTQNGFSMSLDEVLEPSQVKVVSTSTSATLGNKQSLNYIPAIHSISGGSSEVRNNVKSNLNQEKTLKTFNSVFPQQTDLSMNKEEVSMELSGEGSSIDLTLTVSPPKSPREEMAAGEIEQLQRAPVSHLGLQSRTEDMVESETQVSLIKNKEINSASCMSVYPVELREPLKETQSNDLKPGVLILSKENCAPEVAEEIKVPSGFPFGPLIEEVSPASSPDPILPTEETQPSPYCLKLHGTQSEKGNKFSQIRSGDLTIREKGNSFVDPMTSVSQDKLTQGQVQLSAEMPQILTNAEIEGRVTVPGEITEFIVPDKHKEDLSFSEKVQCNDTELNKPTSPPEYGGHIKPLEKLVKSGNPLQAICMENRNLDIKPLALESIVPLCSPRKVVENKSLADALVSITTGSGIVNISLKQTSSENNKKNVCDSDLETGADNIQPGSVNSASIGKTDVVQPYVHPEISKFVSSSDRAQCTYYTKAVSVEPGFQTQEIPVVRMASLLQNFGTELHEEMMDLSAIGLHSNSTSTKGEQKTIHMLQDTSKCEEEKPLNDGVFSKNAHSYQNTADISKSVNEGPSASFILESIDSICGIYREHIVSENPNMEHKTKTDSETLSRNTEISGNASMCYGPLSGDTDQESLDSRNCKLDVETLCTLRGGHASQKDAVKDSSDSFTGLNNSDNDTWVYSSKISELERHIPPRSYDMEPCPISTNKCMPHYVQIPDSYGIPRTYANFTITKESKDTTRTLHSLKRHRNFTANCGLLSSWISTWHVEDDLTQNTLDLEYLRFEHKLKQIRKKGDSQQSPSTNIFPKESLIRISVGTCPSSQTSDASLLHLPPKSRSPILVTVVHSDTRKQSHRQRRHLPSNLDSSSPFWKEKHSQSRNLRNSKRNRTVPGHLNKLKYNSTLKETRNDISLILNEYAEFNKVMRNSNQIVSHNEELSVASAEAVFQETCQPRQSESYKDVITDLCATLHLKLKGVMREACKSPFWFYLVETEDKECEILLVIIKNEDIASHLHQIPSLLKLKHFPNVIFAGVDSPEDILNDTYQELFRSGGFVVSDDDILESLTLVQLKEIVKILEKINENGKWKWLFHYRENKRLKEDARVDPIAHKKNLILKSYQSVNIIELLHYHNCDSPSPTKTETLKCLLNLQIQHTYARFAVFLTDKPKESTEVFENNGILVTDVNYFAENIQKIAAPFKRTASASSDSLPLCSGLCLLPIGRGHSPKREVEEHKLFSLSSSFLQKDEAVSLQLFGDSVLNLPTG</sequence>
<dbReference type="EMBL" id="LZPO01107931">
    <property type="protein sequence ID" value="OBS59960.1"/>
    <property type="molecule type" value="Genomic_DNA"/>
</dbReference>
<evidence type="ECO:0000259" key="5">
    <source>
        <dbReference type="Pfam" id="PF23314"/>
    </source>
</evidence>
<evidence type="ECO:0000259" key="6">
    <source>
        <dbReference type="Pfam" id="PF24630"/>
    </source>
</evidence>
<dbReference type="Pfam" id="PF12509">
    <property type="entry name" value="DUF3715"/>
    <property type="match status" value="1"/>
</dbReference>
<dbReference type="InterPro" id="IPR046432">
    <property type="entry name" value="TASOR"/>
</dbReference>
<evidence type="ECO:0000259" key="3">
    <source>
        <dbReference type="Pfam" id="PF12480"/>
    </source>
</evidence>
<dbReference type="PANTHER" id="PTHR16207:SF10">
    <property type="entry name" value="PROTEIN TASOR 2"/>
    <property type="match status" value="1"/>
</dbReference>
<feature type="region of interest" description="Disordered" evidence="2">
    <location>
        <begin position="2021"/>
        <end position="2066"/>
    </location>
</feature>
<organism evidence="7 8">
    <name type="scientific">Neotoma lepida</name>
    <name type="common">Desert woodrat</name>
    <dbReference type="NCBI Taxonomy" id="56216"/>
    <lineage>
        <taxon>Eukaryota</taxon>
        <taxon>Metazoa</taxon>
        <taxon>Chordata</taxon>
        <taxon>Craniata</taxon>
        <taxon>Vertebrata</taxon>
        <taxon>Euteleostomi</taxon>
        <taxon>Mammalia</taxon>
        <taxon>Eutheria</taxon>
        <taxon>Euarchontoglires</taxon>
        <taxon>Glires</taxon>
        <taxon>Rodentia</taxon>
        <taxon>Myomorpha</taxon>
        <taxon>Muroidea</taxon>
        <taxon>Cricetidae</taxon>
        <taxon>Neotominae</taxon>
        <taxon>Neotoma</taxon>
    </lineage>
</organism>
<proteinExistence type="inferred from homology"/>
<dbReference type="PANTHER" id="PTHR16207">
    <property type="entry name" value="SET DOMAIN-CONTAINING PROTEIN"/>
    <property type="match status" value="1"/>
</dbReference>
<feature type="region of interest" description="Disordered" evidence="2">
    <location>
        <begin position="564"/>
        <end position="602"/>
    </location>
</feature>
<evidence type="ECO:0000313" key="7">
    <source>
        <dbReference type="EMBL" id="OBS59960.1"/>
    </source>
</evidence>
<feature type="region of interest" description="Disordered" evidence="2">
    <location>
        <begin position="409"/>
        <end position="496"/>
    </location>
</feature>
<feature type="domain" description="TASOR pseudo-PARP" evidence="4">
    <location>
        <begin position="545"/>
        <end position="696"/>
    </location>
</feature>
<dbReference type="GO" id="GO:0045814">
    <property type="term" value="P:negative regulation of gene expression, epigenetic"/>
    <property type="evidence" value="ECO:0007669"/>
    <property type="project" value="InterPro"/>
</dbReference>
<evidence type="ECO:0000313" key="8">
    <source>
        <dbReference type="Proteomes" id="UP000092124"/>
    </source>
</evidence>
<dbReference type="InterPro" id="IPR056242">
    <property type="entry name" value="PIN_TASOR"/>
</dbReference>
<dbReference type="Pfam" id="PF24630">
    <property type="entry name" value="PIN_TASOR"/>
    <property type="match status" value="1"/>
</dbReference>
<feature type="compositionally biased region" description="Polar residues" evidence="2">
    <location>
        <begin position="485"/>
        <end position="496"/>
    </location>
</feature>
<dbReference type="GO" id="GO:0005654">
    <property type="term" value="C:nucleoplasm"/>
    <property type="evidence" value="ECO:0007669"/>
    <property type="project" value="TreeGrafter"/>
</dbReference>
<gene>
    <name evidence="7" type="ORF">A6R68_08916</name>
</gene>
<evidence type="ECO:0008006" key="9">
    <source>
        <dbReference type="Google" id="ProtNLM"/>
    </source>
</evidence>
<feature type="domain" description="TASOR alpha/beta" evidence="5">
    <location>
        <begin position="2168"/>
        <end position="2222"/>
    </location>
</feature>
<dbReference type="InterPro" id="IPR022188">
    <property type="entry name" value="TASOR_DUF3715"/>
</dbReference>
<feature type="region of interest" description="Disordered" evidence="2">
    <location>
        <begin position="345"/>
        <end position="387"/>
    </location>
</feature>
<feature type="compositionally biased region" description="Basic residues" evidence="2">
    <location>
        <begin position="462"/>
        <end position="481"/>
    </location>
</feature>
<dbReference type="Proteomes" id="UP000092124">
    <property type="component" value="Unassembled WGS sequence"/>
</dbReference>
<keyword evidence="8" id="KW-1185">Reference proteome</keyword>
<name>A0A1A6G2C8_NEOLE</name>